<evidence type="ECO:0000256" key="3">
    <source>
        <dbReference type="ARBA" id="ARBA00022553"/>
    </source>
</evidence>
<keyword evidence="7" id="KW-0067">ATP-binding</keyword>
<keyword evidence="11" id="KW-1185">Reference proteome</keyword>
<reference evidence="10 11" key="1">
    <citation type="submission" date="2019-06" db="EMBL/GenBank/DDBJ databases">
        <title>Sequencing the genomes of 1000 actinobacteria strains.</title>
        <authorList>
            <person name="Klenk H.-P."/>
        </authorList>
    </citation>
    <scope>NUCLEOTIDE SEQUENCE [LARGE SCALE GENOMIC DNA]</scope>
    <source>
        <strain evidence="10 11">DSM 102200</strain>
    </source>
</reference>
<keyword evidence="5" id="KW-0547">Nucleotide-binding</keyword>
<dbReference type="PANTHER" id="PTHR24421">
    <property type="entry name" value="NITRATE/NITRITE SENSOR PROTEIN NARX-RELATED"/>
    <property type="match status" value="1"/>
</dbReference>
<organism evidence="10 11">
    <name type="scientific">Actinoallomurus bryophytorum</name>
    <dbReference type="NCBI Taxonomy" id="1490222"/>
    <lineage>
        <taxon>Bacteria</taxon>
        <taxon>Bacillati</taxon>
        <taxon>Actinomycetota</taxon>
        <taxon>Actinomycetes</taxon>
        <taxon>Streptosporangiales</taxon>
        <taxon>Thermomonosporaceae</taxon>
        <taxon>Actinoallomurus</taxon>
    </lineage>
</organism>
<keyword evidence="8" id="KW-0902">Two-component regulatory system</keyword>
<evidence type="ECO:0000313" key="11">
    <source>
        <dbReference type="Proteomes" id="UP000316096"/>
    </source>
</evidence>
<comment type="catalytic activity">
    <reaction evidence="1">
        <text>ATP + protein L-histidine = ADP + protein N-phospho-L-histidine.</text>
        <dbReference type="EC" id="2.7.13.3"/>
    </reaction>
</comment>
<evidence type="ECO:0000256" key="6">
    <source>
        <dbReference type="ARBA" id="ARBA00022777"/>
    </source>
</evidence>
<dbReference type="OrthoDB" id="9797605at2"/>
<keyword evidence="6 10" id="KW-0418">Kinase</keyword>
<keyword evidence="4" id="KW-0808">Transferase</keyword>
<dbReference type="EC" id="2.7.13.3" evidence="2"/>
<feature type="domain" description="Histidine kinase/HSP90-like ATPase" evidence="9">
    <location>
        <begin position="327"/>
        <end position="417"/>
    </location>
</feature>
<sequence length="417" mass="44876">MDARASRPWAAIDVRRPITSRLQAMRTSLDAAVRPWRTEVSEVRQLAEERGALQYVATLVARGSSPSVIFNAAASALGSLIRADYTAINRCEIDQTMSIVTLWRAAGTPDIGVPFGGRWSPGEDTPSAEALRSHRPARRATAIIGGDIGGWHRERSIGHIVACPVIVDDRLWGTMSALYLGSGPPPDDTEERMGKFLELLNCAITQAETRGELIASRARLVDSADAARRSIERDLHDGVQQHLISLALQMRETEARVPPEQQELRQRLADTAEGLSDTLDELQGISTGLQPPVLTRDGLDAALEALVSRFPGPVGLHIDVDGRLPEELEVAIYYVASEALTNALKHAYATNVRIDLDQEDSKVRLSVRDDGVGGADAARGTGLTGLKDRVEALGGTIRITSPVAGGTTLLATIPRSG</sequence>
<evidence type="ECO:0000256" key="4">
    <source>
        <dbReference type="ARBA" id="ARBA00022679"/>
    </source>
</evidence>
<protein>
    <recommendedName>
        <fullName evidence="2">histidine kinase</fullName>
        <ecNumber evidence="2">2.7.13.3</ecNumber>
    </recommendedName>
</protein>
<dbReference type="Proteomes" id="UP000316096">
    <property type="component" value="Unassembled WGS sequence"/>
</dbReference>
<keyword evidence="3" id="KW-0597">Phosphoprotein</keyword>
<dbReference type="SUPFAM" id="SSF55874">
    <property type="entry name" value="ATPase domain of HSP90 chaperone/DNA topoisomerase II/histidine kinase"/>
    <property type="match status" value="1"/>
</dbReference>
<evidence type="ECO:0000256" key="2">
    <source>
        <dbReference type="ARBA" id="ARBA00012438"/>
    </source>
</evidence>
<dbReference type="AlphaFoldDB" id="A0A543C1M1"/>
<evidence type="ECO:0000313" key="10">
    <source>
        <dbReference type="EMBL" id="TQL90964.1"/>
    </source>
</evidence>
<dbReference type="InterPro" id="IPR003594">
    <property type="entry name" value="HATPase_dom"/>
</dbReference>
<dbReference type="GO" id="GO:0005524">
    <property type="term" value="F:ATP binding"/>
    <property type="evidence" value="ECO:0007669"/>
    <property type="project" value="UniProtKB-KW"/>
</dbReference>
<dbReference type="InterPro" id="IPR029016">
    <property type="entry name" value="GAF-like_dom_sf"/>
</dbReference>
<dbReference type="Pfam" id="PF07730">
    <property type="entry name" value="HisKA_3"/>
    <property type="match status" value="1"/>
</dbReference>
<evidence type="ECO:0000256" key="5">
    <source>
        <dbReference type="ARBA" id="ARBA00022741"/>
    </source>
</evidence>
<dbReference type="Gene3D" id="1.20.5.1930">
    <property type="match status" value="1"/>
</dbReference>
<proteinExistence type="predicted"/>
<dbReference type="Gene3D" id="3.30.565.10">
    <property type="entry name" value="Histidine kinase-like ATPase, C-terminal domain"/>
    <property type="match status" value="1"/>
</dbReference>
<dbReference type="GO" id="GO:0016020">
    <property type="term" value="C:membrane"/>
    <property type="evidence" value="ECO:0007669"/>
    <property type="project" value="InterPro"/>
</dbReference>
<dbReference type="Pfam" id="PF02518">
    <property type="entry name" value="HATPase_c"/>
    <property type="match status" value="1"/>
</dbReference>
<evidence type="ECO:0000259" key="9">
    <source>
        <dbReference type="SMART" id="SM00387"/>
    </source>
</evidence>
<dbReference type="SMART" id="SM00387">
    <property type="entry name" value="HATPase_c"/>
    <property type="match status" value="1"/>
</dbReference>
<accession>A0A543C1M1</accession>
<gene>
    <name evidence="10" type="ORF">FB559_8285</name>
</gene>
<comment type="caution">
    <text evidence="10">The sequence shown here is derived from an EMBL/GenBank/DDBJ whole genome shotgun (WGS) entry which is preliminary data.</text>
</comment>
<dbReference type="GO" id="GO:0046983">
    <property type="term" value="F:protein dimerization activity"/>
    <property type="evidence" value="ECO:0007669"/>
    <property type="project" value="InterPro"/>
</dbReference>
<evidence type="ECO:0000256" key="1">
    <source>
        <dbReference type="ARBA" id="ARBA00000085"/>
    </source>
</evidence>
<evidence type="ECO:0000256" key="7">
    <source>
        <dbReference type="ARBA" id="ARBA00022840"/>
    </source>
</evidence>
<dbReference type="CDD" id="cd16917">
    <property type="entry name" value="HATPase_UhpB-NarQ-NarX-like"/>
    <property type="match status" value="1"/>
</dbReference>
<dbReference type="InterPro" id="IPR011712">
    <property type="entry name" value="Sig_transdc_His_kin_sub3_dim/P"/>
</dbReference>
<dbReference type="Gene3D" id="3.30.450.40">
    <property type="match status" value="1"/>
</dbReference>
<name>A0A543C1M1_9ACTN</name>
<dbReference type="PANTHER" id="PTHR24421:SF10">
    <property type="entry name" value="NITRATE_NITRITE SENSOR PROTEIN NARQ"/>
    <property type="match status" value="1"/>
</dbReference>
<dbReference type="GO" id="GO:0000155">
    <property type="term" value="F:phosphorelay sensor kinase activity"/>
    <property type="evidence" value="ECO:0007669"/>
    <property type="project" value="InterPro"/>
</dbReference>
<dbReference type="InterPro" id="IPR036890">
    <property type="entry name" value="HATPase_C_sf"/>
</dbReference>
<dbReference type="EMBL" id="VFOZ01000002">
    <property type="protein sequence ID" value="TQL90964.1"/>
    <property type="molecule type" value="Genomic_DNA"/>
</dbReference>
<evidence type="ECO:0000256" key="8">
    <source>
        <dbReference type="ARBA" id="ARBA00023012"/>
    </source>
</evidence>
<dbReference type="SUPFAM" id="SSF55781">
    <property type="entry name" value="GAF domain-like"/>
    <property type="match status" value="1"/>
</dbReference>
<dbReference type="InterPro" id="IPR050482">
    <property type="entry name" value="Sensor_HK_TwoCompSys"/>
</dbReference>